<dbReference type="RefSeq" id="WP_174653052.1">
    <property type="nucleotide sequence ID" value="NZ_JAKRVX010000001.1"/>
</dbReference>
<feature type="region of interest" description="Disordered" evidence="1">
    <location>
        <begin position="87"/>
        <end position="118"/>
    </location>
</feature>
<keyword evidence="4" id="KW-1185">Reference proteome</keyword>
<reference evidence="3" key="1">
    <citation type="journal article" date="2022" name="Syst. Appl. Microbiol.">
        <title>Natronocalculus amylovorans gen. nov., sp. nov., and Natranaeroarchaeum aerophilus sp. nov., dominant culturable amylolytic natronoarchaea from hypersaline soda lakes in southwestern Siberia.</title>
        <authorList>
            <person name="Sorokin D.Y."/>
            <person name="Elcheninov A.G."/>
            <person name="Khizhniak T.V."/>
            <person name="Koenen M."/>
            <person name="Bale N.J."/>
            <person name="Damste J.S.S."/>
            <person name="Kublanov I.V."/>
        </authorList>
    </citation>
    <scope>NUCLEOTIDE SEQUENCE</scope>
    <source>
        <strain evidence="3">AArc-St2</strain>
    </source>
</reference>
<evidence type="ECO:0000313" key="4">
    <source>
        <dbReference type="Proteomes" id="UP001203207"/>
    </source>
</evidence>
<evidence type="ECO:0000256" key="2">
    <source>
        <dbReference type="SAM" id="Phobius"/>
    </source>
</evidence>
<keyword evidence="2" id="KW-0472">Membrane</keyword>
<accession>A0AAE3FUJ7</accession>
<feature type="transmembrane region" description="Helical" evidence="2">
    <location>
        <begin position="12"/>
        <end position="33"/>
    </location>
</feature>
<dbReference type="Pfam" id="PF20389">
    <property type="entry name" value="DUF6684"/>
    <property type="match status" value="1"/>
</dbReference>
<dbReference type="EMBL" id="JAKRVX010000001">
    <property type="protein sequence ID" value="MCL9815400.1"/>
    <property type="molecule type" value="Genomic_DNA"/>
</dbReference>
<protein>
    <submittedName>
        <fullName evidence="3">Cox cluster protein</fullName>
    </submittedName>
</protein>
<comment type="caution">
    <text evidence="3">The sequence shown here is derived from an EMBL/GenBank/DDBJ whole genome shotgun (WGS) entry which is preliminary data.</text>
</comment>
<dbReference type="InterPro" id="IPR046506">
    <property type="entry name" value="DUF6684"/>
</dbReference>
<organism evidence="3 4">
    <name type="scientific">Natronocalculus amylovorans</name>
    <dbReference type="NCBI Taxonomy" id="2917812"/>
    <lineage>
        <taxon>Archaea</taxon>
        <taxon>Methanobacteriati</taxon>
        <taxon>Methanobacteriota</taxon>
        <taxon>Stenosarchaea group</taxon>
        <taxon>Halobacteria</taxon>
        <taxon>Halobacteriales</taxon>
        <taxon>Haloferacaceae</taxon>
        <taxon>Natronocalculus</taxon>
    </lineage>
</organism>
<dbReference type="AlphaFoldDB" id="A0AAE3FUJ7"/>
<feature type="transmembrane region" description="Helical" evidence="2">
    <location>
        <begin position="45"/>
        <end position="65"/>
    </location>
</feature>
<evidence type="ECO:0000313" key="3">
    <source>
        <dbReference type="EMBL" id="MCL9815400.1"/>
    </source>
</evidence>
<feature type="compositionally biased region" description="Basic and acidic residues" evidence="1">
    <location>
        <begin position="107"/>
        <end position="118"/>
    </location>
</feature>
<gene>
    <name evidence="3" type="ORF">AArcSt2_00420</name>
</gene>
<keyword evidence="2" id="KW-0812">Transmembrane</keyword>
<dbReference type="Proteomes" id="UP001203207">
    <property type="component" value="Unassembled WGS sequence"/>
</dbReference>
<proteinExistence type="predicted"/>
<reference evidence="3" key="2">
    <citation type="submission" date="2022-02" db="EMBL/GenBank/DDBJ databases">
        <authorList>
            <person name="Elcheninov A.G."/>
            <person name="Sorokin D.Y."/>
            <person name="Kublanov I.V."/>
        </authorList>
    </citation>
    <scope>NUCLEOTIDE SEQUENCE</scope>
    <source>
        <strain evidence="3">AArc-St2</strain>
    </source>
</reference>
<evidence type="ECO:0000256" key="1">
    <source>
        <dbReference type="SAM" id="MobiDB-lite"/>
    </source>
</evidence>
<keyword evidence="2" id="KW-1133">Transmembrane helix</keyword>
<name>A0AAE3FUJ7_9EURY</name>
<sequence>MATKIFDKDTILDLTVNFVPLGILAVFIGIFVFADPWGFDLRASLPMYLIMFSMVISLGILTYISGKAIAGDEKKAEVYSQGQAFLDGAEPIDPHGHGENSEETDEHESKTDPENEEH</sequence>